<keyword evidence="3" id="KW-1185">Reference proteome</keyword>
<evidence type="ECO:0000313" key="2">
    <source>
        <dbReference type="EMBL" id="MBB3927224.1"/>
    </source>
</evidence>
<dbReference type="AlphaFoldDB" id="A0A7W6FRN0"/>
<reference evidence="2 3" key="1">
    <citation type="submission" date="2020-08" db="EMBL/GenBank/DDBJ databases">
        <title>Genomic Encyclopedia of Type Strains, Phase IV (KMG-IV): sequencing the most valuable type-strain genomes for metagenomic binning, comparative biology and taxonomic classification.</title>
        <authorList>
            <person name="Goeker M."/>
        </authorList>
    </citation>
    <scope>NUCLEOTIDE SEQUENCE [LARGE SCALE GENOMIC DNA]</scope>
    <source>
        <strain evidence="2 3">DSM 26189</strain>
    </source>
</reference>
<evidence type="ECO:0000313" key="3">
    <source>
        <dbReference type="Proteomes" id="UP000571950"/>
    </source>
</evidence>
<dbReference type="GO" id="GO:0006355">
    <property type="term" value="P:regulation of DNA-templated transcription"/>
    <property type="evidence" value="ECO:0007669"/>
    <property type="project" value="InterPro"/>
</dbReference>
<dbReference type="GO" id="GO:0003677">
    <property type="term" value="F:DNA binding"/>
    <property type="evidence" value="ECO:0007669"/>
    <property type="project" value="InterPro"/>
</dbReference>
<sequence length="115" mass="12948">MKRRKKNMATGHREGIDVMTKAPSRQLDKFIVRLPDGMRARIDEASKVSKRTMNAEIVARLEASFKAEEDTRGLAFVRSVKDHATQTEPDTTIDARLTAIEKQLVVLNEKLLGKA</sequence>
<evidence type="ECO:0000259" key="1">
    <source>
        <dbReference type="Pfam" id="PF03869"/>
    </source>
</evidence>
<feature type="domain" description="Arc-like DNA binding" evidence="1">
    <location>
        <begin position="24"/>
        <end position="68"/>
    </location>
</feature>
<gene>
    <name evidence="2" type="ORF">GGR43_002947</name>
</gene>
<organism evidence="2 3">
    <name type="scientific">Sphingobium jiangsuense</name>
    <dbReference type="NCBI Taxonomy" id="870476"/>
    <lineage>
        <taxon>Bacteria</taxon>
        <taxon>Pseudomonadati</taxon>
        <taxon>Pseudomonadota</taxon>
        <taxon>Alphaproteobacteria</taxon>
        <taxon>Sphingomonadales</taxon>
        <taxon>Sphingomonadaceae</taxon>
        <taxon>Sphingobium</taxon>
    </lineage>
</organism>
<protein>
    <recommendedName>
        <fullName evidence="1">Arc-like DNA binding domain-containing protein</fullName>
    </recommendedName>
</protein>
<dbReference type="Pfam" id="PF03869">
    <property type="entry name" value="Arc"/>
    <property type="match status" value="1"/>
</dbReference>
<comment type="caution">
    <text evidence="2">The sequence shown here is derived from an EMBL/GenBank/DDBJ whole genome shotgun (WGS) entry which is preliminary data.</text>
</comment>
<name>A0A7W6FRN0_9SPHN</name>
<proteinExistence type="predicted"/>
<accession>A0A7W6FRN0</accession>
<dbReference type="Gene3D" id="1.10.1220.10">
    <property type="entry name" value="Met repressor-like"/>
    <property type="match status" value="1"/>
</dbReference>
<dbReference type="InterPro" id="IPR013321">
    <property type="entry name" value="Arc_rbn_hlx_hlx"/>
</dbReference>
<dbReference type="InterPro" id="IPR010985">
    <property type="entry name" value="Ribbon_hlx_hlx"/>
</dbReference>
<dbReference type="Proteomes" id="UP000571950">
    <property type="component" value="Unassembled WGS sequence"/>
</dbReference>
<dbReference type="SUPFAM" id="SSF47598">
    <property type="entry name" value="Ribbon-helix-helix"/>
    <property type="match status" value="1"/>
</dbReference>
<dbReference type="EMBL" id="JACIDT010000010">
    <property type="protein sequence ID" value="MBB3927224.1"/>
    <property type="molecule type" value="Genomic_DNA"/>
</dbReference>
<dbReference type="InterPro" id="IPR005569">
    <property type="entry name" value="Arc_DNA-bd_dom"/>
</dbReference>